<gene>
    <name evidence="16" type="ORF">HHK36_026554</name>
</gene>
<evidence type="ECO:0000256" key="7">
    <source>
        <dbReference type="ARBA" id="ARBA00022777"/>
    </source>
</evidence>
<dbReference type="GO" id="GO:0004674">
    <property type="term" value="F:protein serine/threonine kinase activity"/>
    <property type="evidence" value="ECO:0007669"/>
    <property type="project" value="UniProtKB-KW"/>
</dbReference>
<comment type="caution">
    <text evidence="16">The sequence shown here is derived from an EMBL/GenBank/DDBJ whole genome shotgun (WGS) entry which is preliminary data.</text>
</comment>
<dbReference type="InterPro" id="IPR011009">
    <property type="entry name" value="Kinase-like_dom_sf"/>
</dbReference>
<dbReference type="OMA" id="WFCMLQC"/>
<keyword evidence="6 13" id="KW-0547">Nucleotide-binding</keyword>
<evidence type="ECO:0000256" key="11">
    <source>
        <dbReference type="ARBA" id="ARBA00047899"/>
    </source>
</evidence>
<dbReference type="InterPro" id="IPR047117">
    <property type="entry name" value="PERK1-13-like"/>
</dbReference>
<keyword evidence="17" id="KW-1185">Reference proteome</keyword>
<feature type="domain" description="Protein kinase" evidence="15">
    <location>
        <begin position="112"/>
        <end position="378"/>
    </location>
</feature>
<dbReference type="FunFam" id="3.30.200.20:FF:000039">
    <property type="entry name" value="receptor-like protein kinase FERONIA"/>
    <property type="match status" value="1"/>
</dbReference>
<dbReference type="Gene3D" id="3.30.200.20">
    <property type="entry name" value="Phosphorylase Kinase, domain 1"/>
    <property type="match status" value="1"/>
</dbReference>
<evidence type="ECO:0000256" key="10">
    <source>
        <dbReference type="ARBA" id="ARBA00023136"/>
    </source>
</evidence>
<evidence type="ECO:0000256" key="1">
    <source>
        <dbReference type="ARBA" id="ARBA00004162"/>
    </source>
</evidence>
<dbReference type="GO" id="GO:0005886">
    <property type="term" value="C:plasma membrane"/>
    <property type="evidence" value="ECO:0007669"/>
    <property type="project" value="UniProtKB-SubCell"/>
</dbReference>
<accession>A0A834YKT8</accession>
<evidence type="ECO:0000313" key="17">
    <source>
        <dbReference type="Proteomes" id="UP000655225"/>
    </source>
</evidence>
<evidence type="ECO:0000256" key="8">
    <source>
        <dbReference type="ARBA" id="ARBA00022840"/>
    </source>
</evidence>
<dbReference type="InterPro" id="IPR000719">
    <property type="entry name" value="Prot_kinase_dom"/>
</dbReference>
<keyword evidence="10 14" id="KW-0472">Membrane</keyword>
<dbReference type="EC" id="2.7.11.1" evidence="2"/>
<comment type="subcellular location">
    <subcellularLocation>
        <location evidence="1">Cell membrane</location>
        <topology evidence="1">Single-pass membrane protein</topology>
    </subcellularLocation>
</comment>
<dbReference type="FunFam" id="1.10.510.10:FF:000430">
    <property type="entry name" value="Protein kinase superfamily protein"/>
    <property type="match status" value="1"/>
</dbReference>
<evidence type="ECO:0000256" key="3">
    <source>
        <dbReference type="ARBA" id="ARBA00022527"/>
    </source>
</evidence>
<keyword evidence="4" id="KW-0808">Transferase</keyword>
<proteinExistence type="predicted"/>
<evidence type="ECO:0000256" key="14">
    <source>
        <dbReference type="SAM" id="Phobius"/>
    </source>
</evidence>
<keyword evidence="8 13" id="KW-0067">ATP-binding</keyword>
<keyword evidence="9 14" id="KW-1133">Transmembrane helix</keyword>
<dbReference type="Proteomes" id="UP000655225">
    <property type="component" value="Unassembled WGS sequence"/>
</dbReference>
<dbReference type="OrthoDB" id="4062651at2759"/>
<feature type="transmembrane region" description="Helical" evidence="14">
    <location>
        <begin position="27"/>
        <end position="51"/>
    </location>
</feature>
<dbReference type="PROSITE" id="PS00107">
    <property type="entry name" value="PROTEIN_KINASE_ATP"/>
    <property type="match status" value="1"/>
</dbReference>
<dbReference type="InterPro" id="IPR017441">
    <property type="entry name" value="Protein_kinase_ATP_BS"/>
</dbReference>
<evidence type="ECO:0000256" key="5">
    <source>
        <dbReference type="ARBA" id="ARBA00022692"/>
    </source>
</evidence>
<reference evidence="16 17" key="1">
    <citation type="submission" date="2020-04" db="EMBL/GenBank/DDBJ databases">
        <title>Plant Genome Project.</title>
        <authorList>
            <person name="Zhang R.-G."/>
        </authorList>
    </citation>
    <scope>NUCLEOTIDE SEQUENCE [LARGE SCALE GENOMIC DNA]</scope>
    <source>
        <strain evidence="16">YNK0</strain>
        <tissue evidence="16">Leaf</tissue>
    </source>
</reference>
<dbReference type="Gene3D" id="1.10.510.10">
    <property type="entry name" value="Transferase(Phosphotransferase) domain 1"/>
    <property type="match status" value="1"/>
</dbReference>
<comment type="catalytic activity">
    <reaction evidence="11">
        <text>L-threonyl-[protein] + ATP = O-phospho-L-threonyl-[protein] + ADP + H(+)</text>
        <dbReference type="Rhea" id="RHEA:46608"/>
        <dbReference type="Rhea" id="RHEA-COMP:11060"/>
        <dbReference type="Rhea" id="RHEA-COMP:11605"/>
        <dbReference type="ChEBI" id="CHEBI:15378"/>
        <dbReference type="ChEBI" id="CHEBI:30013"/>
        <dbReference type="ChEBI" id="CHEBI:30616"/>
        <dbReference type="ChEBI" id="CHEBI:61977"/>
        <dbReference type="ChEBI" id="CHEBI:456216"/>
        <dbReference type="EC" id="2.7.11.1"/>
    </reaction>
</comment>
<keyword evidence="7" id="KW-0418">Kinase</keyword>
<evidence type="ECO:0000256" key="2">
    <source>
        <dbReference type="ARBA" id="ARBA00012513"/>
    </source>
</evidence>
<dbReference type="EMBL" id="JABCRI010000020">
    <property type="protein sequence ID" value="KAF8387892.1"/>
    <property type="molecule type" value="Genomic_DNA"/>
</dbReference>
<dbReference type="GO" id="GO:0005524">
    <property type="term" value="F:ATP binding"/>
    <property type="evidence" value="ECO:0007669"/>
    <property type="project" value="UniProtKB-UniRule"/>
</dbReference>
<feature type="binding site" evidence="13">
    <location>
        <position position="140"/>
    </location>
    <ligand>
        <name>ATP</name>
        <dbReference type="ChEBI" id="CHEBI:30616"/>
    </ligand>
</feature>
<evidence type="ECO:0000256" key="4">
    <source>
        <dbReference type="ARBA" id="ARBA00022679"/>
    </source>
</evidence>
<dbReference type="Pfam" id="PF07714">
    <property type="entry name" value="PK_Tyr_Ser-Thr"/>
    <property type="match status" value="1"/>
</dbReference>
<evidence type="ECO:0000256" key="12">
    <source>
        <dbReference type="ARBA" id="ARBA00048679"/>
    </source>
</evidence>
<sequence length="407" mass="44544">MLNTGQQSRFNVQVCRRRHNPNQMSRAYAAIVGGAAGGLALVAIVIGLLWFCMLQCKNFSNKNSETGSSDPSALVEWNRGVGLSSAGGPPLSGPQGVRQFTLEELKQATKEFRESDLIGNGSFGLVYKGFLHDGTVVAVKRRLGAPRQEFVEEVHYLSHIWHRNLVTLLGYCQEGGSQMLVFEYLPNGSICGHLYDTGQNSTQIEFKQRLSIAIGAAKGLCYLHSLTPPLVHKRFKTANVLVDENFIAKVADAGISKLLERIEDAGPSLRVTGGDVFQDPGVGKSGTFDEMSDVYSFGIFLLELITGKEALQINFLGSNLIHWVETCLASDDLVDRRLGSFTSEGMKDVIRLTLRCMSLTGIGRPKMDMVVLELDQILEKEMTLTTVMGEGTATFTFTTGSQLFTSE</sequence>
<organism evidence="16 17">
    <name type="scientific">Tetracentron sinense</name>
    <name type="common">Spur-leaf</name>
    <dbReference type="NCBI Taxonomy" id="13715"/>
    <lineage>
        <taxon>Eukaryota</taxon>
        <taxon>Viridiplantae</taxon>
        <taxon>Streptophyta</taxon>
        <taxon>Embryophyta</taxon>
        <taxon>Tracheophyta</taxon>
        <taxon>Spermatophyta</taxon>
        <taxon>Magnoliopsida</taxon>
        <taxon>Trochodendrales</taxon>
        <taxon>Trochodendraceae</taxon>
        <taxon>Tetracentron</taxon>
    </lineage>
</organism>
<evidence type="ECO:0000259" key="15">
    <source>
        <dbReference type="PROSITE" id="PS50011"/>
    </source>
</evidence>
<comment type="catalytic activity">
    <reaction evidence="12">
        <text>L-seryl-[protein] + ATP = O-phospho-L-seryl-[protein] + ADP + H(+)</text>
        <dbReference type="Rhea" id="RHEA:17989"/>
        <dbReference type="Rhea" id="RHEA-COMP:9863"/>
        <dbReference type="Rhea" id="RHEA-COMP:11604"/>
        <dbReference type="ChEBI" id="CHEBI:15378"/>
        <dbReference type="ChEBI" id="CHEBI:29999"/>
        <dbReference type="ChEBI" id="CHEBI:30616"/>
        <dbReference type="ChEBI" id="CHEBI:83421"/>
        <dbReference type="ChEBI" id="CHEBI:456216"/>
        <dbReference type="EC" id="2.7.11.1"/>
    </reaction>
</comment>
<evidence type="ECO:0000256" key="9">
    <source>
        <dbReference type="ARBA" id="ARBA00022989"/>
    </source>
</evidence>
<dbReference type="InterPro" id="IPR001245">
    <property type="entry name" value="Ser-Thr/Tyr_kinase_cat_dom"/>
</dbReference>
<dbReference type="PANTHER" id="PTHR47982:SF54">
    <property type="entry name" value="PROTEIN KINASE SUPERFAMILY PROTEIN"/>
    <property type="match status" value="1"/>
</dbReference>
<keyword evidence="5 14" id="KW-0812">Transmembrane</keyword>
<evidence type="ECO:0000256" key="6">
    <source>
        <dbReference type="ARBA" id="ARBA00022741"/>
    </source>
</evidence>
<protein>
    <recommendedName>
        <fullName evidence="2">non-specific serine/threonine protein kinase</fullName>
        <ecNumber evidence="2">2.7.11.1</ecNumber>
    </recommendedName>
</protein>
<dbReference type="PANTHER" id="PTHR47982">
    <property type="entry name" value="PROLINE-RICH RECEPTOR-LIKE PROTEIN KINASE PERK4"/>
    <property type="match status" value="1"/>
</dbReference>
<evidence type="ECO:0000313" key="16">
    <source>
        <dbReference type="EMBL" id="KAF8387892.1"/>
    </source>
</evidence>
<evidence type="ECO:0000256" key="13">
    <source>
        <dbReference type="PROSITE-ProRule" id="PRU10141"/>
    </source>
</evidence>
<dbReference type="SUPFAM" id="SSF56112">
    <property type="entry name" value="Protein kinase-like (PK-like)"/>
    <property type="match status" value="1"/>
</dbReference>
<dbReference type="AlphaFoldDB" id="A0A834YKT8"/>
<name>A0A834YKT8_TETSI</name>
<dbReference type="PROSITE" id="PS50011">
    <property type="entry name" value="PROTEIN_KINASE_DOM"/>
    <property type="match status" value="1"/>
</dbReference>
<keyword evidence="3" id="KW-0723">Serine/threonine-protein kinase</keyword>